<sequence length="1240" mass="137372">MTKRAASEAFCGEEGQYLASDNVLQEQKRQRKAQYMREYRAARKIAGGSRIGAVHNGGEEHDVKRRRERQAGYMRNYRAKQKRGVDTEGTGNVGPTDRSGAGPCGQANGDISINDRLQALAESILHKHDISGEELSLMMKGQNFTSDPRLALAYYYCCAGQPDAFVFNDEHVRDDELVRERLLNAMDAPPGLPEYERCQASSAASDPANFSIFACASCCEFLLGPESGHVCLPLSLLSQSFQISSEEFAKRYGHLSMGTVRKHAQILLQPDGRNYYLNPELVRDTERVHLCSKCAYNPRKSKFSIANGHGYGRYDSLPDLSPIAKNCISPARCFGLEFSVSGKHCSGHAICFPSGGPQACAKVLPSTDIERKPRVTFIGPSEEWRAKKHLFRGLYELPSKSVFLWLNVLKETHSFFRDEGIQIDDSTAGAERLASLQDSIENGVIVSDAAALHAVDNAVNSERYGSDIVTGESPEVVIQQSAVLQPAMRHSDKVGSVIIDAMIDAVGTQEEVAVVRRGSEPIVEWDENGSMIAGAFPTLFMMGGDMLPSGSFPQDLVQHLMRYYDGRFESNVSLIATLFNQLQRHAAIRKTARAVTTHAKTLQKLGKLANSDEFKESLLTAARDPDSPTAKRLNAGLLRLLSVVGGTVPFSPFERAATRPKLAAMRFRFGLPQFWVTVAPPEQDDTTLHRVMLLRKLNAWNDDNCVYTREHFQWELFPQNLKESPRQRLSISTRCPALAALMFERQVKLLQKSILRCPASQDVRKSRNYTEREAGAYGRVAGFNAVVEPQVDGRLHLHMTVYGSSFTPEILTRGAFCQELREYIAKWINAVSTNHLSPSTRAWLAERECMEPLPRACEVTLPPVSTNFAAFQDTIEASVVATNIHNHSRTCIKGKRGKTQCRLCRPAGIHNLPTQPLHISKSDGVLTGKSLNPELEVKLDAGYDPEQGEFLRPHIPGPMVWEQFRPESDEMFIETNLLLSGLTASHCNSSIMNGEDAGDMVDEYQQNYMTKEGAGLKNAAAVMLTALEDVLKYPSVALNSGTPIRQAQYLATRTVNAFGGAHEWPLSLMVYALLGHKSYISSEAFWYIFPHGFMDELRKMEMNEVNDDHDTSDSESGSLEDDEGPIGDDFDVDSGSDSADEGGNIPMTQVIEELASFAHSDDLSELRTGLSGQYTSGGARAYKVEGRTIFITQVDLTNSVGNTSWIIRRVNLLVSLTSYRVKPRRKLHLNEGINDVKGLS</sequence>
<reference evidence="4 5" key="1">
    <citation type="submission" date="2013-11" db="EMBL/GenBank/DDBJ databases">
        <title>The Genome Sequence of Phytophthora parasitica CJ05E6.</title>
        <authorList>
            <consortium name="The Broad Institute Genomics Platform"/>
            <person name="Russ C."/>
            <person name="Tyler B."/>
            <person name="Panabieres F."/>
            <person name="Shan W."/>
            <person name="Tripathy S."/>
            <person name="Grunwald N."/>
            <person name="Machado M."/>
            <person name="Johnson C.S."/>
            <person name="Arredondo F."/>
            <person name="Hong C."/>
            <person name="Coffey M."/>
            <person name="Young S.K."/>
            <person name="Zeng Q."/>
            <person name="Gargeya S."/>
            <person name="Fitzgerald M."/>
            <person name="Abouelleil A."/>
            <person name="Alvarado L."/>
            <person name="Chapman S.B."/>
            <person name="Gainer-Dewar J."/>
            <person name="Goldberg J."/>
            <person name="Griggs A."/>
            <person name="Gujja S."/>
            <person name="Hansen M."/>
            <person name="Howarth C."/>
            <person name="Imamovic A."/>
            <person name="Ireland A."/>
            <person name="Larimer J."/>
            <person name="McCowan C."/>
            <person name="Murphy C."/>
            <person name="Pearson M."/>
            <person name="Poon T.W."/>
            <person name="Priest M."/>
            <person name="Roberts A."/>
            <person name="Saif S."/>
            <person name="Shea T."/>
            <person name="Sykes S."/>
            <person name="Wortman J."/>
            <person name="Nusbaum C."/>
            <person name="Birren B."/>
        </authorList>
    </citation>
    <scope>NUCLEOTIDE SEQUENCE [LARGE SCALE GENOMIC DNA]</scope>
    <source>
        <strain evidence="4 5">CJ05E6</strain>
    </source>
</reference>
<accession>W2J7W8</accession>
<feature type="domain" description="Helitron helicase-like" evidence="2">
    <location>
        <begin position="557"/>
        <end position="799"/>
    </location>
</feature>
<evidence type="ECO:0000256" key="1">
    <source>
        <dbReference type="SAM" id="MobiDB-lite"/>
    </source>
</evidence>
<dbReference type="InterPro" id="IPR046700">
    <property type="entry name" value="DUF6570"/>
</dbReference>
<organism evidence="4 5">
    <name type="scientific">Phytophthora nicotianae</name>
    <name type="common">Potato buckeye rot agent</name>
    <name type="synonym">Phytophthora parasitica</name>
    <dbReference type="NCBI Taxonomy" id="4792"/>
    <lineage>
        <taxon>Eukaryota</taxon>
        <taxon>Sar</taxon>
        <taxon>Stramenopiles</taxon>
        <taxon>Oomycota</taxon>
        <taxon>Peronosporomycetes</taxon>
        <taxon>Peronosporales</taxon>
        <taxon>Peronosporaceae</taxon>
        <taxon>Phytophthora</taxon>
    </lineage>
</organism>
<evidence type="ECO:0000259" key="2">
    <source>
        <dbReference type="Pfam" id="PF14214"/>
    </source>
</evidence>
<dbReference type="Proteomes" id="UP000053864">
    <property type="component" value="Unassembled WGS sequence"/>
</dbReference>
<evidence type="ECO:0000313" key="5">
    <source>
        <dbReference type="Proteomes" id="UP000053864"/>
    </source>
</evidence>
<dbReference type="VEuPathDB" id="FungiDB:PPTG_09972"/>
<dbReference type="Pfam" id="PF14214">
    <property type="entry name" value="Helitron_like_N"/>
    <property type="match status" value="1"/>
</dbReference>
<evidence type="ECO:0000259" key="3">
    <source>
        <dbReference type="Pfam" id="PF20209"/>
    </source>
</evidence>
<dbReference type="InterPro" id="IPR025476">
    <property type="entry name" value="Helitron_helicase-like"/>
</dbReference>
<feature type="region of interest" description="Disordered" evidence="1">
    <location>
        <begin position="80"/>
        <end position="108"/>
    </location>
</feature>
<name>W2J7W8_PHYNI</name>
<dbReference type="VEuPathDB" id="FungiDB:PPTG_22614"/>
<dbReference type="EMBL" id="KI672296">
    <property type="protein sequence ID" value="ETL42476.1"/>
    <property type="molecule type" value="Genomic_DNA"/>
</dbReference>
<dbReference type="VEuPathDB" id="FungiDB:PPTG_09973"/>
<feature type="domain" description="DUF6570" evidence="3">
    <location>
        <begin position="299"/>
        <end position="426"/>
    </location>
</feature>
<proteinExistence type="predicted"/>
<feature type="region of interest" description="Disordered" evidence="1">
    <location>
        <begin position="1106"/>
        <end position="1144"/>
    </location>
</feature>
<protein>
    <submittedName>
        <fullName evidence="4">Uncharacterized protein</fullName>
    </submittedName>
</protein>
<dbReference type="AlphaFoldDB" id="W2J7W8"/>
<evidence type="ECO:0000313" key="4">
    <source>
        <dbReference type="EMBL" id="ETL42476.1"/>
    </source>
</evidence>
<dbReference type="Pfam" id="PF20209">
    <property type="entry name" value="DUF6570"/>
    <property type="match status" value="1"/>
</dbReference>
<gene>
    <name evidence="4" type="ORF">L916_06716</name>
</gene>
<feature type="compositionally biased region" description="Acidic residues" evidence="1">
    <location>
        <begin position="1118"/>
        <end position="1140"/>
    </location>
</feature>